<dbReference type="InterPro" id="IPR041685">
    <property type="entry name" value="AAA_GajA/Old/RecF-like"/>
</dbReference>
<dbReference type="CDD" id="cd01026">
    <property type="entry name" value="TOPRIM_OLD"/>
    <property type="match status" value="1"/>
</dbReference>
<organism evidence="3">
    <name type="scientific">Roseburia intestinalis</name>
    <dbReference type="NCBI Taxonomy" id="166486"/>
    <lineage>
        <taxon>Bacteria</taxon>
        <taxon>Bacillati</taxon>
        <taxon>Bacillota</taxon>
        <taxon>Clostridia</taxon>
        <taxon>Lachnospirales</taxon>
        <taxon>Lachnospiraceae</taxon>
        <taxon>Roseburia</taxon>
    </lineage>
</organism>
<dbReference type="AlphaFoldDB" id="A0A6N3GV75"/>
<evidence type="ECO:0000259" key="1">
    <source>
        <dbReference type="Pfam" id="PF13175"/>
    </source>
</evidence>
<dbReference type="EMBL" id="CACRUM010000089">
    <property type="protein sequence ID" value="VYU68305.1"/>
    <property type="molecule type" value="Genomic_DNA"/>
</dbReference>
<dbReference type="RefSeq" id="WP_370775031.1">
    <property type="nucleotide sequence ID" value="NZ_CACRUM010000089.1"/>
</dbReference>
<evidence type="ECO:0000259" key="2">
    <source>
        <dbReference type="Pfam" id="PF20469"/>
    </source>
</evidence>
<accession>A0A6N3GV75</accession>
<reference evidence="3" key="1">
    <citation type="submission" date="2019-11" db="EMBL/GenBank/DDBJ databases">
        <authorList>
            <person name="Feng L."/>
        </authorList>
    </citation>
    <scope>NUCLEOTIDE SEQUENCE</scope>
    <source>
        <strain evidence="3">RintestinalisLFYP67</strain>
    </source>
</reference>
<sequence length="725" mass="85858">MKLKLLDIYNYRQFIHESIYMEDGITFLAGANNSGKTSVIELMNRLFGETSVKISTNDLPVEMYHKWVGDCENLIKDSYGTAKEKEEFIKALQDKLIGSVENPAQFADQIERESMKVKLEIGYDKEDTIELFSPYLMDLDEKTYRFYFLYQYEFMPNLFINLLDKQFDKCKKILESVLGKDGSEKGKDRLEQFIIHIVEQCYREQFFYTDKNYENLQKIEEPKDFYKLFHYRHIWANRDMPDEKGDKKKKTISSAMIEFIGKEKWKKVFEEWPDSIMDLISKVDIQGNLTDNLLYELNTVMTNISQTNGGRKEAIVIEPDVTDSDIKELLQNVSKAKYKIEGYQYYFGEETQGLGYSNMIYMHLQLQKYLKELEDDEQKKKVNFFVIEEPEAHMHPQMQKEFVRYLLKMYKDKKMQGIVTTHASEVVRIAGISAIRVVRKTSKIFEKRICDMCMFLNDLKLNKKDIENEYNILYQINFADIIFADKVIMFEGDTERMYLKRLLQRTEYRALEQQYIAFVQVGGAYTHRYRELIEFLKIKTLILTDIDYEKQEKTIDKIKGSYTTNGGLKDYYLHQKGKKKATSRFKLKIKDLYEWQKLGENKIGDYIMVSFQGEKDGCTRTLEEAMLAKLYDLSIEDTRSRGDWEKKKEDSKLEFKIPQKNDKNVKQEIEEAEILEEAEEMLSVREIVNATSSYKTDFMYSVLLNKKEKDVLPSYIEEGLKWLTE</sequence>
<dbReference type="InterPro" id="IPR034139">
    <property type="entry name" value="TOPRIM_OLD"/>
</dbReference>
<gene>
    <name evidence="3" type="primary">recF_2</name>
    <name evidence="3" type="ORF">RILFYP67_02954</name>
</gene>
<name>A0A6N3GV75_9FIRM</name>
<dbReference type="Pfam" id="PF13175">
    <property type="entry name" value="AAA_15"/>
    <property type="match status" value="1"/>
</dbReference>
<protein>
    <submittedName>
        <fullName evidence="3">DNA replication and repair protein RecF</fullName>
    </submittedName>
</protein>
<dbReference type="SUPFAM" id="SSF52540">
    <property type="entry name" value="P-loop containing nucleoside triphosphate hydrolases"/>
    <property type="match status" value="1"/>
</dbReference>
<dbReference type="InterPro" id="IPR027417">
    <property type="entry name" value="P-loop_NTPase"/>
</dbReference>
<feature type="domain" description="Endonuclease GajA/Old nuclease/RecF-like AAA" evidence="1">
    <location>
        <begin position="1"/>
        <end position="427"/>
    </location>
</feature>
<dbReference type="InterPro" id="IPR051396">
    <property type="entry name" value="Bact_Antivir_Def_Nuclease"/>
</dbReference>
<evidence type="ECO:0000313" key="3">
    <source>
        <dbReference type="EMBL" id="VYU68305.1"/>
    </source>
</evidence>
<dbReference type="PANTHER" id="PTHR43581:SF4">
    <property type="entry name" value="ATP_GTP PHOSPHATASE"/>
    <property type="match status" value="1"/>
</dbReference>
<dbReference type="Pfam" id="PF20469">
    <property type="entry name" value="OLD-like_TOPRIM"/>
    <property type="match status" value="1"/>
</dbReference>
<dbReference type="PANTHER" id="PTHR43581">
    <property type="entry name" value="ATP/GTP PHOSPHATASE"/>
    <property type="match status" value="1"/>
</dbReference>
<dbReference type="Gene3D" id="3.40.50.300">
    <property type="entry name" value="P-loop containing nucleotide triphosphate hydrolases"/>
    <property type="match status" value="2"/>
</dbReference>
<proteinExistence type="predicted"/>
<feature type="domain" description="OLD protein-like TOPRIM" evidence="2">
    <location>
        <begin position="482"/>
        <end position="547"/>
    </location>
</feature>